<dbReference type="GO" id="GO:0003723">
    <property type="term" value="F:RNA binding"/>
    <property type="evidence" value="ECO:0007669"/>
    <property type="project" value="InterPro"/>
</dbReference>
<dbReference type="GO" id="GO:0005739">
    <property type="term" value="C:mitochondrion"/>
    <property type="evidence" value="ECO:0007669"/>
    <property type="project" value="UniProtKB-ARBA"/>
</dbReference>
<dbReference type="Pfam" id="PF20431">
    <property type="entry name" value="E_motif"/>
    <property type="match status" value="1"/>
</dbReference>
<reference evidence="4" key="2">
    <citation type="submission" date="2022-03" db="EMBL/GenBank/DDBJ databases">
        <title>Draft title - Genomic analysis of global carrot germplasm unveils the trajectory of domestication and the origin of high carotenoid orange carrot.</title>
        <authorList>
            <person name="Iorizzo M."/>
            <person name="Ellison S."/>
            <person name="Senalik D."/>
            <person name="Macko-Podgorni A."/>
            <person name="Grzebelus D."/>
            <person name="Bostan H."/>
            <person name="Rolling W."/>
            <person name="Curaba J."/>
            <person name="Simon P."/>
        </authorList>
    </citation>
    <scope>NUCLEOTIDE SEQUENCE</scope>
    <source>
        <tissue evidence="4">Leaf</tissue>
    </source>
</reference>
<dbReference type="InterPro" id="IPR046848">
    <property type="entry name" value="E_motif"/>
</dbReference>
<comment type="similarity">
    <text evidence="2">Belongs to the PPR family. PCMP-E subfamily.</text>
</comment>
<dbReference type="PANTHER" id="PTHR47926:SF496">
    <property type="entry name" value="PENTACOTRIPEPTIDE-REPEAT REGION OF PRORP DOMAIN-CONTAINING PROTEIN"/>
    <property type="match status" value="1"/>
</dbReference>
<dbReference type="AlphaFoldDB" id="A0AAF0X0K5"/>
<proteinExistence type="inferred from homology"/>
<dbReference type="PROSITE" id="PS51375">
    <property type="entry name" value="PPR"/>
    <property type="match status" value="6"/>
</dbReference>
<dbReference type="Proteomes" id="UP000077755">
    <property type="component" value="Chromosome 5"/>
</dbReference>
<feature type="repeat" description="PPR" evidence="3">
    <location>
        <begin position="96"/>
        <end position="130"/>
    </location>
</feature>
<feature type="repeat" description="PPR" evidence="3">
    <location>
        <begin position="297"/>
        <end position="331"/>
    </location>
</feature>
<dbReference type="SUPFAM" id="SSF48452">
    <property type="entry name" value="TPR-like"/>
    <property type="match status" value="1"/>
</dbReference>
<accession>A0AAF0X0K5</accession>
<dbReference type="Gene3D" id="1.25.40.10">
    <property type="entry name" value="Tetratricopeptide repeat domain"/>
    <property type="match status" value="8"/>
</dbReference>
<protein>
    <recommendedName>
        <fullName evidence="6">Pentacotripeptide-repeat region of PRORP domain-containing protein</fullName>
    </recommendedName>
</protein>
<evidence type="ECO:0000256" key="2">
    <source>
        <dbReference type="ARBA" id="ARBA00061659"/>
    </source>
</evidence>
<feature type="repeat" description="PPR" evidence="3">
    <location>
        <begin position="698"/>
        <end position="732"/>
    </location>
</feature>
<organism evidence="4 5">
    <name type="scientific">Daucus carota subsp. sativus</name>
    <name type="common">Carrot</name>
    <dbReference type="NCBI Taxonomy" id="79200"/>
    <lineage>
        <taxon>Eukaryota</taxon>
        <taxon>Viridiplantae</taxon>
        <taxon>Streptophyta</taxon>
        <taxon>Embryophyta</taxon>
        <taxon>Tracheophyta</taxon>
        <taxon>Spermatophyta</taxon>
        <taxon>Magnoliopsida</taxon>
        <taxon>eudicotyledons</taxon>
        <taxon>Gunneridae</taxon>
        <taxon>Pentapetalae</taxon>
        <taxon>asterids</taxon>
        <taxon>campanulids</taxon>
        <taxon>Apiales</taxon>
        <taxon>Apiaceae</taxon>
        <taxon>Apioideae</taxon>
        <taxon>Scandiceae</taxon>
        <taxon>Daucinae</taxon>
        <taxon>Daucus</taxon>
        <taxon>Daucus sect. Daucus</taxon>
    </lineage>
</organism>
<name>A0AAF0X0K5_DAUCS</name>
<dbReference type="InterPro" id="IPR046960">
    <property type="entry name" value="PPR_At4g14850-like_plant"/>
</dbReference>
<dbReference type="FunFam" id="1.25.40.10:FF:000090">
    <property type="entry name" value="Pentatricopeptide repeat-containing protein, chloroplastic"/>
    <property type="match status" value="1"/>
</dbReference>
<dbReference type="FunFam" id="1.25.40.10:FF:000344">
    <property type="entry name" value="Pentatricopeptide repeat-containing protein"/>
    <property type="match status" value="1"/>
</dbReference>
<dbReference type="GO" id="GO:0009451">
    <property type="term" value="P:RNA modification"/>
    <property type="evidence" value="ECO:0007669"/>
    <property type="project" value="InterPro"/>
</dbReference>
<evidence type="ECO:0000313" key="5">
    <source>
        <dbReference type="Proteomes" id="UP000077755"/>
    </source>
</evidence>
<feature type="repeat" description="PPR" evidence="3">
    <location>
        <begin position="597"/>
        <end position="631"/>
    </location>
</feature>
<dbReference type="InterPro" id="IPR011990">
    <property type="entry name" value="TPR-like_helical_dom_sf"/>
</dbReference>
<evidence type="ECO:0008006" key="6">
    <source>
        <dbReference type="Google" id="ProtNLM"/>
    </source>
</evidence>
<reference evidence="4" key="1">
    <citation type="journal article" date="2016" name="Nat. Genet.">
        <title>A high-quality carrot genome assembly provides new insights into carotenoid accumulation and asterid genome evolution.</title>
        <authorList>
            <person name="Iorizzo M."/>
            <person name="Ellison S."/>
            <person name="Senalik D."/>
            <person name="Zeng P."/>
            <person name="Satapoomin P."/>
            <person name="Huang J."/>
            <person name="Bowman M."/>
            <person name="Iovene M."/>
            <person name="Sanseverino W."/>
            <person name="Cavagnaro P."/>
            <person name="Yildiz M."/>
            <person name="Macko-Podgorni A."/>
            <person name="Moranska E."/>
            <person name="Grzebelus E."/>
            <person name="Grzebelus D."/>
            <person name="Ashrafi H."/>
            <person name="Zheng Z."/>
            <person name="Cheng S."/>
            <person name="Spooner D."/>
            <person name="Van Deynze A."/>
            <person name="Simon P."/>
        </authorList>
    </citation>
    <scope>NUCLEOTIDE SEQUENCE</scope>
    <source>
        <tissue evidence="4">Leaf</tissue>
    </source>
</reference>
<gene>
    <name evidence="4" type="ORF">DCAR_0518913</name>
</gene>
<dbReference type="EMBL" id="CP093347">
    <property type="protein sequence ID" value="WOG99560.1"/>
    <property type="molecule type" value="Genomic_DNA"/>
</dbReference>
<dbReference type="Pfam" id="PF01535">
    <property type="entry name" value="PPR"/>
    <property type="match status" value="4"/>
</dbReference>
<keyword evidence="1" id="KW-0677">Repeat</keyword>
<dbReference type="Pfam" id="PF13041">
    <property type="entry name" value="PPR_2"/>
    <property type="match status" value="4"/>
</dbReference>
<dbReference type="KEGG" id="dcr:108220949"/>
<evidence type="ECO:0000256" key="1">
    <source>
        <dbReference type="ARBA" id="ARBA00022737"/>
    </source>
</evidence>
<dbReference type="FunFam" id="1.25.40.10:FF:000205">
    <property type="entry name" value="Pentatricopeptide repeat-containing protein, mitochondrial"/>
    <property type="match status" value="1"/>
</dbReference>
<evidence type="ECO:0000313" key="4">
    <source>
        <dbReference type="EMBL" id="WOG99560.1"/>
    </source>
</evidence>
<sequence>MNKFFKSLALVEKSSAILASRFRKNESFFDPLQVFNEWSKSRKFTFTDTKCLHAHLLRAYEMHKNPFFANSLVDFYFKSGSLDYAVKVFEEIPELNVVSWNIMVSGYNENLLYDDSWRVFCRMHSLGFVPNQFTYGGVISACCSLQNNVNGKQIYGLVMKNGLFTNGYVRAGSIDLFAKSGCFEDALRVFYDVSCENVVCWNAIISGAVKNKENLVALDIFNEMCGFSLPNSFTFSSILTACTALEELDLGRGVQGWVIKCGAGEDIFVSTAIIDMYSKGGHMDEATKEFWYMPIRNVVSWTAMISGFVQNGNSISALQLFNEMRKLRVETNKYTITSVIAACANLAMITGAQQIHCLIFRIGLYKDSVISASLINMYSNIGAVGLAELVFKEAEKKHVVAWAGMISACAKHGSSESAIALFQRMLQECLRPDMFSTCSVLSIVECANLGRQIHCLSLKNGLLNDVSVGSSLSTMYSKCDLLDESYKVFEQIAQKDNVSWASMIAGYAEHGCAYKAIQLFRDMLSVKAKPDGKTLIAVLTALSALHSLKNGKEVHAYALRRDNSKHAVAGGALVNMYSKCGALHLAWNTFNMIPVKDQVACSSLVSGLAQNGSIEDSLELFHYMLMTDLGIDSFTMSSLVGAAVRLDILYVGLQLHTHIIKLGLESEVSVGSSLVMMYSKFGNINDCREAFDHIQKPDVISWTVIITSYALHGRGGEALRLYDLMKESGIKPDSVTYVGVLSACSHSGLVDEGYFHLKSMTKDYGIEPGNRHYACMVDLLGRSGKLEEAKRFIDEMPIKPNALVWATLLSSCKLHGDVELGKLAAEKAIELQPSDAGAFISISNICADIGQWDEVVKIRSEMKQTGLKKELGWSYS</sequence>
<dbReference type="InterPro" id="IPR002885">
    <property type="entry name" value="PPR_rpt"/>
</dbReference>
<feature type="repeat" description="PPR" evidence="3">
    <location>
        <begin position="398"/>
        <end position="432"/>
    </location>
</feature>
<dbReference type="NCBIfam" id="TIGR00756">
    <property type="entry name" value="PPR"/>
    <property type="match status" value="6"/>
</dbReference>
<dbReference type="PANTHER" id="PTHR47926">
    <property type="entry name" value="PENTATRICOPEPTIDE REPEAT-CONTAINING PROTEIN"/>
    <property type="match status" value="1"/>
</dbReference>
<evidence type="ECO:0000256" key="3">
    <source>
        <dbReference type="PROSITE-ProRule" id="PRU00708"/>
    </source>
</evidence>
<feature type="repeat" description="PPR" evidence="3">
    <location>
        <begin position="496"/>
        <end position="530"/>
    </location>
</feature>
<keyword evidence="5" id="KW-1185">Reference proteome</keyword>